<comment type="caution">
    <text evidence="2">The sequence shown here is derived from an EMBL/GenBank/DDBJ whole genome shotgun (WGS) entry which is preliminary data.</text>
</comment>
<gene>
    <name evidence="2" type="ORF">HPB51_007279</name>
</gene>
<reference evidence="2" key="1">
    <citation type="journal article" date="2020" name="Cell">
        <title>Large-Scale Comparative Analyses of Tick Genomes Elucidate Their Genetic Diversity and Vector Capacities.</title>
        <authorList>
            <consortium name="Tick Genome and Microbiome Consortium (TIGMIC)"/>
            <person name="Jia N."/>
            <person name="Wang J."/>
            <person name="Shi W."/>
            <person name="Du L."/>
            <person name="Sun Y."/>
            <person name="Zhan W."/>
            <person name="Jiang J.F."/>
            <person name="Wang Q."/>
            <person name="Zhang B."/>
            <person name="Ji P."/>
            <person name="Bell-Sakyi L."/>
            <person name="Cui X.M."/>
            <person name="Yuan T.T."/>
            <person name="Jiang B.G."/>
            <person name="Yang W.F."/>
            <person name="Lam T.T."/>
            <person name="Chang Q.C."/>
            <person name="Ding S.J."/>
            <person name="Wang X.J."/>
            <person name="Zhu J.G."/>
            <person name="Ruan X.D."/>
            <person name="Zhao L."/>
            <person name="Wei J.T."/>
            <person name="Ye R.Z."/>
            <person name="Que T.C."/>
            <person name="Du C.H."/>
            <person name="Zhou Y.H."/>
            <person name="Cheng J.X."/>
            <person name="Dai P.F."/>
            <person name="Guo W.B."/>
            <person name="Han X.H."/>
            <person name="Huang E.J."/>
            <person name="Li L.F."/>
            <person name="Wei W."/>
            <person name="Gao Y.C."/>
            <person name="Liu J.Z."/>
            <person name="Shao H.Z."/>
            <person name="Wang X."/>
            <person name="Wang C.C."/>
            <person name="Yang T.C."/>
            <person name="Huo Q.B."/>
            <person name="Li W."/>
            <person name="Chen H.Y."/>
            <person name="Chen S.E."/>
            <person name="Zhou L.G."/>
            <person name="Ni X.B."/>
            <person name="Tian J.H."/>
            <person name="Sheng Y."/>
            <person name="Liu T."/>
            <person name="Pan Y.S."/>
            <person name="Xia L.Y."/>
            <person name="Li J."/>
            <person name="Zhao F."/>
            <person name="Cao W.C."/>
        </authorList>
    </citation>
    <scope>NUCLEOTIDE SEQUENCE</scope>
    <source>
        <strain evidence="2">Rmic-2018</strain>
    </source>
</reference>
<protein>
    <submittedName>
        <fullName evidence="2">Uncharacterized protein</fullName>
    </submittedName>
</protein>
<feature type="compositionally biased region" description="Basic residues" evidence="1">
    <location>
        <begin position="55"/>
        <end position="67"/>
    </location>
</feature>
<proteinExistence type="predicted"/>
<evidence type="ECO:0000313" key="2">
    <source>
        <dbReference type="EMBL" id="KAH8039426.1"/>
    </source>
</evidence>
<evidence type="ECO:0000313" key="3">
    <source>
        <dbReference type="Proteomes" id="UP000821866"/>
    </source>
</evidence>
<accession>A0A9J6EYC0</accession>
<reference evidence="2" key="2">
    <citation type="submission" date="2021-09" db="EMBL/GenBank/DDBJ databases">
        <authorList>
            <person name="Jia N."/>
            <person name="Wang J."/>
            <person name="Shi W."/>
            <person name="Du L."/>
            <person name="Sun Y."/>
            <person name="Zhan W."/>
            <person name="Jiang J."/>
            <person name="Wang Q."/>
            <person name="Zhang B."/>
            <person name="Ji P."/>
            <person name="Sakyi L.B."/>
            <person name="Cui X."/>
            <person name="Yuan T."/>
            <person name="Jiang B."/>
            <person name="Yang W."/>
            <person name="Lam T.T.-Y."/>
            <person name="Chang Q."/>
            <person name="Ding S."/>
            <person name="Wang X."/>
            <person name="Zhu J."/>
            <person name="Ruan X."/>
            <person name="Zhao L."/>
            <person name="Wei J."/>
            <person name="Que T."/>
            <person name="Du C."/>
            <person name="Cheng J."/>
            <person name="Dai P."/>
            <person name="Han X."/>
            <person name="Huang E."/>
            <person name="Gao Y."/>
            <person name="Liu J."/>
            <person name="Shao H."/>
            <person name="Ye R."/>
            <person name="Li L."/>
            <person name="Wei W."/>
            <person name="Wang X."/>
            <person name="Wang C."/>
            <person name="Huo Q."/>
            <person name="Li W."/>
            <person name="Guo W."/>
            <person name="Chen H."/>
            <person name="Chen S."/>
            <person name="Zhou L."/>
            <person name="Zhou L."/>
            <person name="Ni X."/>
            <person name="Tian J."/>
            <person name="Zhou Y."/>
            <person name="Sheng Y."/>
            <person name="Liu T."/>
            <person name="Pan Y."/>
            <person name="Xia L."/>
            <person name="Li J."/>
            <person name="Zhao F."/>
            <person name="Cao W."/>
        </authorList>
    </citation>
    <scope>NUCLEOTIDE SEQUENCE</scope>
    <source>
        <strain evidence="2">Rmic-2018</strain>
        <tissue evidence="2">Larvae</tissue>
    </source>
</reference>
<sequence>MQGVQRSLSAGRHHERYKHIINGEVVEVERGAWALKSGVVPTQFPNLHSYLSSAPKRRRSPKKRASACRRAETVSCHPPPEEPNELPSDCESTDLGYIIENSASLRLPRNWQLSIVQDEPENSRQAVFYETGMSAGVFSIMKSVVIRDLTYVISANGKLLQESLVDVLVWYAPRKTLKR</sequence>
<feature type="region of interest" description="Disordered" evidence="1">
    <location>
        <begin position="52"/>
        <end position="88"/>
    </location>
</feature>
<dbReference type="AlphaFoldDB" id="A0A9J6EYC0"/>
<keyword evidence="3" id="KW-1185">Reference proteome</keyword>
<evidence type="ECO:0000256" key="1">
    <source>
        <dbReference type="SAM" id="MobiDB-lite"/>
    </source>
</evidence>
<dbReference type="Proteomes" id="UP000821866">
    <property type="component" value="Chromosome 1"/>
</dbReference>
<dbReference type="EMBL" id="JABSTU010000001">
    <property type="protein sequence ID" value="KAH8039426.1"/>
    <property type="molecule type" value="Genomic_DNA"/>
</dbReference>
<organism evidence="2 3">
    <name type="scientific">Rhipicephalus microplus</name>
    <name type="common">Cattle tick</name>
    <name type="synonym">Boophilus microplus</name>
    <dbReference type="NCBI Taxonomy" id="6941"/>
    <lineage>
        <taxon>Eukaryota</taxon>
        <taxon>Metazoa</taxon>
        <taxon>Ecdysozoa</taxon>
        <taxon>Arthropoda</taxon>
        <taxon>Chelicerata</taxon>
        <taxon>Arachnida</taxon>
        <taxon>Acari</taxon>
        <taxon>Parasitiformes</taxon>
        <taxon>Ixodida</taxon>
        <taxon>Ixodoidea</taxon>
        <taxon>Ixodidae</taxon>
        <taxon>Rhipicephalinae</taxon>
        <taxon>Rhipicephalus</taxon>
        <taxon>Boophilus</taxon>
    </lineage>
</organism>
<name>A0A9J6EYC0_RHIMP</name>